<evidence type="ECO:0008006" key="3">
    <source>
        <dbReference type="Google" id="ProtNLM"/>
    </source>
</evidence>
<keyword evidence="2" id="KW-1185">Reference proteome</keyword>
<protein>
    <recommendedName>
        <fullName evidence="3">PqqD family protein</fullName>
    </recommendedName>
</protein>
<name>A0A328B7I0_9BACT</name>
<evidence type="ECO:0000313" key="2">
    <source>
        <dbReference type="Proteomes" id="UP000248553"/>
    </source>
</evidence>
<gene>
    <name evidence="1" type="ORF">DLM85_23500</name>
</gene>
<dbReference type="RefSeq" id="WP_111480632.1">
    <property type="nucleotide sequence ID" value="NZ_QHKM01000014.1"/>
</dbReference>
<dbReference type="AlphaFoldDB" id="A0A328B7I0"/>
<dbReference type="Proteomes" id="UP000248553">
    <property type="component" value="Unassembled WGS sequence"/>
</dbReference>
<comment type="caution">
    <text evidence="1">The sequence shown here is derived from an EMBL/GenBank/DDBJ whole genome shotgun (WGS) entry which is preliminary data.</text>
</comment>
<sequence length="95" mass="10423">MSAPAFYIVRATAHVASGQVTVWVGRRTPAGPHVWRWEVLRVLWQSMGTAETARWVAREYHQAYPEAAAEIEPRALAAAVAQALAVVEPLYQPGA</sequence>
<dbReference type="EMBL" id="QHKM01000014">
    <property type="protein sequence ID" value="RAK62371.1"/>
    <property type="molecule type" value="Genomic_DNA"/>
</dbReference>
<organism evidence="1 2">
    <name type="scientific">Hymenobacter edaphi</name>
    <dbReference type="NCBI Taxonomy" id="2211146"/>
    <lineage>
        <taxon>Bacteria</taxon>
        <taxon>Pseudomonadati</taxon>
        <taxon>Bacteroidota</taxon>
        <taxon>Cytophagia</taxon>
        <taxon>Cytophagales</taxon>
        <taxon>Hymenobacteraceae</taxon>
        <taxon>Hymenobacter</taxon>
    </lineage>
</organism>
<evidence type="ECO:0000313" key="1">
    <source>
        <dbReference type="EMBL" id="RAK62371.1"/>
    </source>
</evidence>
<proteinExistence type="predicted"/>
<reference evidence="2" key="1">
    <citation type="submission" date="2018-05" db="EMBL/GenBank/DDBJ databases">
        <authorList>
            <person name="Nie L."/>
        </authorList>
    </citation>
    <scope>NUCLEOTIDE SEQUENCE [LARGE SCALE GENOMIC DNA]</scope>
    <source>
        <strain evidence="2">NL</strain>
    </source>
</reference>
<accession>A0A328B7I0</accession>